<feature type="coiled-coil region" evidence="1">
    <location>
        <begin position="276"/>
        <end position="318"/>
    </location>
</feature>
<organism evidence="3 4">
    <name type="scientific">Diabrotica balteata</name>
    <name type="common">Banded cucumber beetle</name>
    <dbReference type="NCBI Taxonomy" id="107213"/>
    <lineage>
        <taxon>Eukaryota</taxon>
        <taxon>Metazoa</taxon>
        <taxon>Ecdysozoa</taxon>
        <taxon>Arthropoda</taxon>
        <taxon>Hexapoda</taxon>
        <taxon>Insecta</taxon>
        <taxon>Pterygota</taxon>
        <taxon>Neoptera</taxon>
        <taxon>Endopterygota</taxon>
        <taxon>Coleoptera</taxon>
        <taxon>Polyphaga</taxon>
        <taxon>Cucujiformia</taxon>
        <taxon>Chrysomeloidea</taxon>
        <taxon>Chrysomelidae</taxon>
        <taxon>Galerucinae</taxon>
        <taxon>Diabroticina</taxon>
        <taxon>Diabroticites</taxon>
        <taxon>Diabrotica</taxon>
    </lineage>
</organism>
<evidence type="ECO:0000313" key="3">
    <source>
        <dbReference type="EMBL" id="CAG9832265.1"/>
    </source>
</evidence>
<gene>
    <name evidence="3" type="ORF">DIABBA_LOCUS5782</name>
</gene>
<evidence type="ECO:0000313" key="4">
    <source>
        <dbReference type="Proteomes" id="UP001153709"/>
    </source>
</evidence>
<dbReference type="Proteomes" id="UP001153709">
    <property type="component" value="Chromosome 3"/>
</dbReference>
<keyword evidence="1" id="KW-0175">Coiled coil</keyword>
<dbReference type="OrthoDB" id="8189860at2759"/>
<sequence>MAHLFENIYFYNGFNYKIIETEEIHNLLGDVNYFENYILENSNCIEIQSAEDDVKENKVEPFLWNPQGTKLLLQAYLDKRDLFRDPKIKKKELWGQIRAIFKNHGYIVTEDILDKKFRNMKCHYKTIKDNNKKTKTGQGRVKWEYFDIMDNIFQEDKTINPDEVLSSMSLNLLHVYNKPIKRKLNELKSLPTIPKSLNDDPQPITGKMVSIDDPQPSTNKLVRIDDPQPSTSKMVRIDDPQPSTSKLVKIDDTTLNTPTTKKSLQNQLKSSEGKKLYKLRQNMAELENRRVLALEKIARELEENNKIQRERNNLIKQHLNVDKSL</sequence>
<dbReference type="Gene3D" id="1.10.10.60">
    <property type="entry name" value="Homeodomain-like"/>
    <property type="match status" value="1"/>
</dbReference>
<dbReference type="AlphaFoldDB" id="A0A9N9XBA3"/>
<evidence type="ECO:0000259" key="2">
    <source>
        <dbReference type="Pfam" id="PF13837"/>
    </source>
</evidence>
<evidence type="ECO:0000256" key="1">
    <source>
        <dbReference type="SAM" id="Coils"/>
    </source>
</evidence>
<dbReference type="PANTHER" id="PTHR47595">
    <property type="entry name" value="HEAT SHOCK 70 KDA PROTEIN 14"/>
    <property type="match status" value="1"/>
</dbReference>
<protein>
    <recommendedName>
        <fullName evidence="2">Myb/SANT-like DNA-binding domain-containing protein</fullName>
    </recommendedName>
</protein>
<feature type="domain" description="Myb/SANT-like DNA-binding" evidence="2">
    <location>
        <begin position="64"/>
        <end position="152"/>
    </location>
</feature>
<name>A0A9N9XBA3_DIABA</name>
<dbReference type="Pfam" id="PF13837">
    <property type="entry name" value="Myb_DNA-bind_4"/>
    <property type="match status" value="1"/>
</dbReference>
<dbReference type="InterPro" id="IPR044822">
    <property type="entry name" value="Myb_DNA-bind_4"/>
</dbReference>
<dbReference type="EMBL" id="OU898278">
    <property type="protein sequence ID" value="CAG9832265.1"/>
    <property type="molecule type" value="Genomic_DNA"/>
</dbReference>
<keyword evidence="4" id="KW-1185">Reference proteome</keyword>
<proteinExistence type="predicted"/>
<reference evidence="3" key="1">
    <citation type="submission" date="2022-01" db="EMBL/GenBank/DDBJ databases">
        <authorList>
            <person name="King R."/>
        </authorList>
    </citation>
    <scope>NUCLEOTIDE SEQUENCE</scope>
</reference>
<dbReference type="PANTHER" id="PTHR47595:SF1">
    <property type="entry name" value="MYB_SANT-LIKE DNA-BINDING DOMAIN-CONTAINING PROTEIN"/>
    <property type="match status" value="1"/>
</dbReference>
<accession>A0A9N9XBA3</accession>